<keyword evidence="6" id="KW-1185">Reference proteome</keyword>
<dbReference type="PROSITE" id="PS51084">
    <property type="entry name" value="HIT_2"/>
    <property type="match status" value="1"/>
</dbReference>
<name>A0A938X8A4_9FIRM</name>
<evidence type="ECO:0000259" key="4">
    <source>
        <dbReference type="PROSITE" id="PS51084"/>
    </source>
</evidence>
<dbReference type="Gene3D" id="3.30.428.10">
    <property type="entry name" value="HIT-like"/>
    <property type="match status" value="1"/>
</dbReference>
<dbReference type="SUPFAM" id="SSF54197">
    <property type="entry name" value="HIT-like"/>
    <property type="match status" value="1"/>
</dbReference>
<evidence type="ECO:0000256" key="2">
    <source>
        <dbReference type="PIRSR" id="PIRSR601310-3"/>
    </source>
</evidence>
<dbReference type="PROSITE" id="PS00892">
    <property type="entry name" value="HIT_1"/>
    <property type="match status" value="1"/>
</dbReference>
<accession>A0A938X8A4</accession>
<reference evidence="5" key="1">
    <citation type="submission" date="2020-08" db="EMBL/GenBank/DDBJ databases">
        <authorList>
            <person name="Cejkova D."/>
            <person name="Kubasova T."/>
            <person name="Jahodarova E."/>
            <person name="Rychlik I."/>
        </authorList>
    </citation>
    <scope>NUCLEOTIDE SEQUENCE</scope>
    <source>
        <strain evidence="5">An559</strain>
    </source>
</reference>
<dbReference type="PANTHER" id="PTHR23089">
    <property type="entry name" value="HISTIDINE TRIAD HIT PROTEIN"/>
    <property type="match status" value="1"/>
</dbReference>
<feature type="active site" description="Tele-AMP-histidine intermediate" evidence="1">
    <location>
        <position position="98"/>
    </location>
</feature>
<dbReference type="InterPro" id="IPR019808">
    <property type="entry name" value="Histidine_triad_CS"/>
</dbReference>
<reference evidence="5" key="2">
    <citation type="journal article" date="2021" name="Sci. Rep.">
        <title>The distribution of antibiotic resistance genes in chicken gut microbiota commensals.</title>
        <authorList>
            <person name="Juricova H."/>
            <person name="Matiasovicova J."/>
            <person name="Kubasova T."/>
            <person name="Cejkova D."/>
            <person name="Rychlik I."/>
        </authorList>
    </citation>
    <scope>NUCLEOTIDE SEQUENCE</scope>
    <source>
        <strain evidence="5">An559</strain>
    </source>
</reference>
<dbReference type="Proteomes" id="UP000774750">
    <property type="component" value="Unassembled WGS sequence"/>
</dbReference>
<dbReference type="PRINTS" id="PR00332">
    <property type="entry name" value="HISTRIAD"/>
</dbReference>
<evidence type="ECO:0000256" key="3">
    <source>
        <dbReference type="PROSITE-ProRule" id="PRU00464"/>
    </source>
</evidence>
<comment type="caution">
    <text evidence="5">The sequence shown here is derived from an EMBL/GenBank/DDBJ whole genome shotgun (WGS) entry which is preliminary data.</text>
</comment>
<dbReference type="GO" id="GO:0003824">
    <property type="term" value="F:catalytic activity"/>
    <property type="evidence" value="ECO:0007669"/>
    <property type="project" value="InterPro"/>
</dbReference>
<dbReference type="InterPro" id="IPR011146">
    <property type="entry name" value="HIT-like"/>
</dbReference>
<evidence type="ECO:0000256" key="1">
    <source>
        <dbReference type="PIRSR" id="PIRSR601310-1"/>
    </source>
</evidence>
<dbReference type="RefSeq" id="WP_204447986.1">
    <property type="nucleotide sequence ID" value="NZ_JACJKY010000025.1"/>
</dbReference>
<protein>
    <submittedName>
        <fullName evidence="5">Histidine triad nucleotide-binding protein</fullName>
    </submittedName>
</protein>
<dbReference type="AlphaFoldDB" id="A0A938X8A4"/>
<sequence length="112" mass="12225">MDCIFCKIIAGEIPCNKLYEDEDVLAFFDIAPQAPVHFLVIPKAHIESMAAITAENSRILAKIGEVIAKLANEQHLEDGFRVITNTGVNGAQSVKHLHFHVLGGVKLSESLC</sequence>
<dbReference type="CDD" id="cd01276">
    <property type="entry name" value="PKCI_related"/>
    <property type="match status" value="1"/>
</dbReference>
<dbReference type="InterPro" id="IPR036265">
    <property type="entry name" value="HIT-like_sf"/>
</dbReference>
<proteinExistence type="predicted"/>
<organism evidence="5 6">
    <name type="scientific">Merdimmobilis hominis</name>
    <dbReference type="NCBI Taxonomy" id="2897707"/>
    <lineage>
        <taxon>Bacteria</taxon>
        <taxon>Bacillati</taxon>
        <taxon>Bacillota</taxon>
        <taxon>Clostridia</taxon>
        <taxon>Eubacteriales</taxon>
        <taxon>Oscillospiraceae</taxon>
        <taxon>Merdimmobilis</taxon>
    </lineage>
</organism>
<gene>
    <name evidence="5" type="ORF">H6A12_11415</name>
</gene>
<feature type="domain" description="HIT" evidence="4">
    <location>
        <begin position="4"/>
        <end position="112"/>
    </location>
</feature>
<dbReference type="Pfam" id="PF11969">
    <property type="entry name" value="DcpS_C"/>
    <property type="match status" value="1"/>
</dbReference>
<dbReference type="EMBL" id="JACJKY010000025">
    <property type="protein sequence ID" value="MBM6921758.1"/>
    <property type="molecule type" value="Genomic_DNA"/>
</dbReference>
<dbReference type="InterPro" id="IPR001310">
    <property type="entry name" value="Histidine_triad_HIT"/>
</dbReference>
<feature type="short sequence motif" description="Histidine triad motif" evidence="2 3">
    <location>
        <begin position="96"/>
        <end position="100"/>
    </location>
</feature>
<evidence type="ECO:0000313" key="6">
    <source>
        <dbReference type="Proteomes" id="UP000774750"/>
    </source>
</evidence>
<evidence type="ECO:0000313" key="5">
    <source>
        <dbReference type="EMBL" id="MBM6921758.1"/>
    </source>
</evidence>